<dbReference type="OMA" id="PMENIEL"/>
<keyword evidence="3" id="KW-0012">Acyltransferase</keyword>
<evidence type="ECO:0000256" key="3">
    <source>
        <dbReference type="ARBA" id="ARBA00023315"/>
    </source>
</evidence>
<organism evidence="6 7">
    <name type="scientific">Oreochromis aureus</name>
    <name type="common">Israeli tilapia</name>
    <name type="synonym">Chromis aureus</name>
    <dbReference type="NCBI Taxonomy" id="47969"/>
    <lineage>
        <taxon>Eukaryota</taxon>
        <taxon>Metazoa</taxon>
        <taxon>Chordata</taxon>
        <taxon>Craniata</taxon>
        <taxon>Vertebrata</taxon>
        <taxon>Euteleostomi</taxon>
        <taxon>Actinopterygii</taxon>
        <taxon>Neopterygii</taxon>
        <taxon>Teleostei</taxon>
        <taxon>Neoteleostei</taxon>
        <taxon>Acanthomorphata</taxon>
        <taxon>Ovalentaria</taxon>
        <taxon>Cichlomorphae</taxon>
        <taxon>Cichliformes</taxon>
        <taxon>Cichlidae</taxon>
        <taxon>African cichlids</taxon>
        <taxon>Pseudocrenilabrinae</taxon>
        <taxon>Oreochromini</taxon>
        <taxon>Oreochromis</taxon>
    </lineage>
</organism>
<dbReference type="Gene3D" id="3.30.559.10">
    <property type="entry name" value="Chloramphenicol acetyltransferase-like domain"/>
    <property type="match status" value="1"/>
</dbReference>
<dbReference type="PANTHER" id="PTHR22589:SF50">
    <property type="entry name" value="CARNITINE O-ACETYLTRANSFERASE"/>
    <property type="match status" value="1"/>
</dbReference>
<dbReference type="RefSeq" id="XP_031605990.2">
    <property type="nucleotide sequence ID" value="XM_031750130.2"/>
</dbReference>
<dbReference type="GO" id="GO:0004092">
    <property type="term" value="F:carnitine O-acetyltransferase activity"/>
    <property type="evidence" value="ECO:0007669"/>
    <property type="project" value="TreeGrafter"/>
</dbReference>
<evidence type="ECO:0000256" key="4">
    <source>
        <dbReference type="PIRSR" id="PIRSR600542-1"/>
    </source>
</evidence>
<reference evidence="6" key="2">
    <citation type="submission" date="2025-09" db="UniProtKB">
        <authorList>
            <consortium name="Ensembl"/>
        </authorList>
    </citation>
    <scope>IDENTIFICATION</scope>
</reference>
<dbReference type="InterPro" id="IPR000542">
    <property type="entry name" value="Carn_acyl_trans"/>
</dbReference>
<gene>
    <name evidence="6" type="primary">LOC116328365</name>
</gene>
<dbReference type="GeneID" id="116328365"/>
<dbReference type="PANTHER" id="PTHR22589">
    <property type="entry name" value="CARNITINE O-ACYLTRANSFERASE"/>
    <property type="match status" value="1"/>
</dbReference>
<name>A0A668V1I4_OREAU</name>
<dbReference type="GO" id="GO:0019254">
    <property type="term" value="P:carnitine metabolic process, CoA-linked"/>
    <property type="evidence" value="ECO:0007669"/>
    <property type="project" value="TreeGrafter"/>
</dbReference>
<dbReference type="Proteomes" id="UP000472276">
    <property type="component" value="Unassembled WGS sequence"/>
</dbReference>
<evidence type="ECO:0000313" key="7">
    <source>
        <dbReference type="Proteomes" id="UP000472276"/>
    </source>
</evidence>
<dbReference type="FunFam" id="3.30.559.70:FF:000002">
    <property type="entry name" value="Carnitine O-acetyltransferase"/>
    <property type="match status" value="1"/>
</dbReference>
<dbReference type="SUPFAM" id="SSF52777">
    <property type="entry name" value="CoA-dependent acyltransferases"/>
    <property type="match status" value="2"/>
</dbReference>
<dbReference type="InterPro" id="IPR039551">
    <property type="entry name" value="Cho/carn_acyl_trans"/>
</dbReference>
<evidence type="ECO:0000256" key="2">
    <source>
        <dbReference type="ARBA" id="ARBA00022679"/>
    </source>
</evidence>
<accession>A0A668V1I4</accession>
<protein>
    <recommendedName>
        <fullName evidence="5">Choline/carnitine acyltransferase domain-containing protein</fullName>
    </recommendedName>
</protein>
<feature type="active site" description="Proton acceptor" evidence="4">
    <location>
        <position position="353"/>
    </location>
</feature>
<comment type="similarity">
    <text evidence="1">Belongs to the carnitine/choline acetyltransferase family.</text>
</comment>
<dbReference type="GO" id="GO:0005777">
    <property type="term" value="C:peroxisome"/>
    <property type="evidence" value="ECO:0007669"/>
    <property type="project" value="TreeGrafter"/>
</dbReference>
<feature type="domain" description="Choline/carnitine acyltransferase" evidence="5">
    <location>
        <begin position="49"/>
        <end position="618"/>
    </location>
</feature>
<proteinExistence type="inferred from homology"/>
<reference evidence="6" key="1">
    <citation type="submission" date="2025-08" db="UniProtKB">
        <authorList>
            <consortium name="Ensembl"/>
        </authorList>
    </citation>
    <scope>IDENTIFICATION</scope>
</reference>
<keyword evidence="2" id="KW-0808">Transferase</keyword>
<dbReference type="InterPro" id="IPR042231">
    <property type="entry name" value="Cho/carn_acyl_trans_2"/>
</dbReference>
<dbReference type="AlphaFoldDB" id="A0A668V1I4"/>
<dbReference type="InterPro" id="IPR023213">
    <property type="entry name" value="CAT-like_dom_sf"/>
</dbReference>
<dbReference type="Ensembl" id="ENSOABT00000047277.2">
    <property type="protein sequence ID" value="ENSOABP00000046070.2"/>
    <property type="gene ID" value="ENSOABG00000020664.2"/>
</dbReference>
<dbReference type="Gene3D" id="3.30.559.70">
    <property type="entry name" value="Choline/Carnitine o-acyltransferase, domain 2"/>
    <property type="match status" value="1"/>
</dbReference>
<evidence type="ECO:0000256" key="1">
    <source>
        <dbReference type="ARBA" id="ARBA00005232"/>
    </source>
</evidence>
<sequence>MLRIFSRIMVKVGKMNHSDQVRSCQLVKPVQVILVSDRCLNQQKGLPRVPVPPLWKTCEGYLSALEPIIEEDELKRAKQLVEVFMKGGGVGEELQRSLERKACNTDNWTADLWGKLEYFENRSPVVINTNLPIVCPRLDFRDKQGQIRCAAKIIIALLEFKTTIENETLPAENLGGKPLCMEQYSQLLSTCRIPGLVRDSVVFHAKSANPPKHITVVYNFQFFVVEVYHNDGTSLTVDQLCVQMERICNFTSATNTEPVGILTTLNRDSWSKAYLSLMKDQTNKESLSAIERSIFTLCLDRAIPRESDKYCTCDFHLITHGGGSQWNSANRWFDKSLQIIVAEDGSWGLNLIHIVTDGTVIMAFTDYLVAYMKKPEMIQASILPLPMPQKLHFSVTPDIKEIIEQAKRSMDGNIRNFGLSVMVFDHFGKNDLKAHNMSPDAFIQMAIQLAYYRMNKQVCASYEAVSQRMFRHGRVSLLLSTTSVSAAFVKAFDDPEKQNTEKIDLLQKAIKTHKENIKVVTGGHDIVAHIIALSLQAVENKIPMPDIFRDISYKKFLNYQLTTSQVTSNTGSVAVHQVDECFGYSSCYSVHNSHFVIEMAASNTDKRRSTHHLIQNMKDALLDMRALLEQTPRAT</sequence>
<keyword evidence="7" id="KW-1185">Reference proteome</keyword>
<evidence type="ECO:0000259" key="5">
    <source>
        <dbReference type="Pfam" id="PF00755"/>
    </source>
</evidence>
<dbReference type="Pfam" id="PF00755">
    <property type="entry name" value="Carn_acyltransf"/>
    <property type="match status" value="1"/>
</dbReference>
<evidence type="ECO:0000313" key="6">
    <source>
        <dbReference type="Ensembl" id="ENSOABP00000046070.2"/>
    </source>
</evidence>